<dbReference type="KEGG" id="soe:110793947"/>
<dbReference type="PANTHER" id="PTHR11842:SF10">
    <property type="entry name" value="MITOTIC SPINDLE ASSEMBLY CHECKPOINT PROTEIN MAD2B"/>
    <property type="match status" value="1"/>
</dbReference>
<dbReference type="GeneID" id="110793947"/>
<dbReference type="PANTHER" id="PTHR11842">
    <property type="entry name" value="MITOTIC SPINDLE ASSEMBLY CHECKPOINT PROTEIN MAD2"/>
    <property type="match status" value="1"/>
</dbReference>
<reference evidence="3 4" key="2">
    <citation type="submission" date="2025-05" db="UniProtKB">
        <authorList>
            <consortium name="RefSeq"/>
        </authorList>
    </citation>
    <scope>IDENTIFICATION</scope>
    <source>
        <tissue evidence="3 4">Leaf</tissue>
    </source>
</reference>
<dbReference type="InterPro" id="IPR003511">
    <property type="entry name" value="HORMA_dom"/>
</dbReference>
<dbReference type="SUPFAM" id="SSF56019">
    <property type="entry name" value="The spindle assembly checkpoint protein mad2"/>
    <property type="match status" value="1"/>
</dbReference>
<evidence type="ECO:0000313" key="4">
    <source>
        <dbReference type="RefSeq" id="XP_021854574.2"/>
    </source>
</evidence>
<dbReference type="PROSITE" id="PS50815">
    <property type="entry name" value="HORMA"/>
    <property type="match status" value="1"/>
</dbReference>
<accession>A0A9R0K1R7</accession>
<feature type="domain" description="HORMA" evidence="1">
    <location>
        <begin position="8"/>
        <end position="191"/>
    </location>
</feature>
<sequence>MDRGDNKGQIARILVDFLEVAITSIVFHKGVYPSGAFERRRYMNMVVHKAKHPELEEYIHSAVNGLFPFLEKGSVDRVAVIFFDNEGTPLERYNFKLQVNQSFGSKVEESDLGFSLRSFLLKLSLSKDLARVLPRDCRWEVTAFFRAEAQISTNNDVELWIPTDTKQWQNTPLITPLKSMSSEPLGLQLYMEHST</sequence>
<dbReference type="InterPro" id="IPR045091">
    <property type="entry name" value="Mad2-like"/>
</dbReference>
<dbReference type="Pfam" id="PF02301">
    <property type="entry name" value="HORMA"/>
    <property type="match status" value="1"/>
</dbReference>
<dbReference type="InterPro" id="IPR036570">
    <property type="entry name" value="HORMA_dom_sf"/>
</dbReference>
<dbReference type="RefSeq" id="XP_021854574.2">
    <property type="nucleotide sequence ID" value="XM_021998882.2"/>
</dbReference>
<dbReference type="Gene3D" id="3.30.900.10">
    <property type="entry name" value="HORMA domain"/>
    <property type="match status" value="1"/>
</dbReference>
<dbReference type="GO" id="GO:0006281">
    <property type="term" value="P:DNA repair"/>
    <property type="evidence" value="ECO:0000318"/>
    <property type="project" value="GO_Central"/>
</dbReference>
<gene>
    <name evidence="3 4" type="primary">LOC110793947</name>
</gene>
<proteinExistence type="predicted"/>
<dbReference type="RefSeq" id="XP_021854573.2">
    <property type="nucleotide sequence ID" value="XM_021998881.2"/>
</dbReference>
<dbReference type="Proteomes" id="UP000813463">
    <property type="component" value="Chromosome 1"/>
</dbReference>
<name>A0A9R0K1R7_SPIOL</name>
<reference evidence="2" key="1">
    <citation type="journal article" date="2021" name="Nat. Commun.">
        <title>Genomic analyses provide insights into spinach domestication and the genetic basis of agronomic traits.</title>
        <authorList>
            <person name="Cai X."/>
            <person name="Sun X."/>
            <person name="Xu C."/>
            <person name="Sun H."/>
            <person name="Wang X."/>
            <person name="Ge C."/>
            <person name="Zhang Z."/>
            <person name="Wang Q."/>
            <person name="Fei Z."/>
            <person name="Jiao C."/>
            <person name="Wang Q."/>
        </authorList>
    </citation>
    <scope>NUCLEOTIDE SEQUENCE [LARGE SCALE GENOMIC DNA]</scope>
    <source>
        <strain evidence="2">cv. Varoflay</strain>
    </source>
</reference>
<organism evidence="2 3">
    <name type="scientific">Spinacia oleracea</name>
    <name type="common">Spinach</name>
    <dbReference type="NCBI Taxonomy" id="3562"/>
    <lineage>
        <taxon>Eukaryota</taxon>
        <taxon>Viridiplantae</taxon>
        <taxon>Streptophyta</taxon>
        <taxon>Embryophyta</taxon>
        <taxon>Tracheophyta</taxon>
        <taxon>Spermatophyta</taxon>
        <taxon>Magnoliopsida</taxon>
        <taxon>eudicotyledons</taxon>
        <taxon>Gunneridae</taxon>
        <taxon>Pentapetalae</taxon>
        <taxon>Caryophyllales</taxon>
        <taxon>Chenopodiaceae</taxon>
        <taxon>Chenopodioideae</taxon>
        <taxon>Anserineae</taxon>
        <taxon>Spinacia</taxon>
    </lineage>
</organism>
<protein>
    <submittedName>
        <fullName evidence="3 4">DNA polymerase zeta processivity subunit</fullName>
    </submittedName>
</protein>
<dbReference type="AlphaFoldDB" id="A0A9R0K1R7"/>
<evidence type="ECO:0000313" key="3">
    <source>
        <dbReference type="RefSeq" id="XP_021854573.2"/>
    </source>
</evidence>
<dbReference type="GO" id="GO:0005634">
    <property type="term" value="C:nucleus"/>
    <property type="evidence" value="ECO:0000318"/>
    <property type="project" value="GO_Central"/>
</dbReference>
<evidence type="ECO:0000313" key="2">
    <source>
        <dbReference type="Proteomes" id="UP000813463"/>
    </source>
</evidence>
<evidence type="ECO:0000259" key="1">
    <source>
        <dbReference type="PROSITE" id="PS50815"/>
    </source>
</evidence>
<dbReference type="GO" id="GO:0016035">
    <property type="term" value="C:zeta DNA polymerase complex"/>
    <property type="evidence" value="ECO:0000318"/>
    <property type="project" value="GO_Central"/>
</dbReference>
<keyword evidence="2" id="KW-1185">Reference proteome</keyword>